<sequence length="470" mass="48399">MTEGSVSRAGPASRSRLLPTLLVLSGPIIVSQFAQMANGVVDVVMAGNLGVLTLGAIAVGAAVWTPMMIFLLGLLYGMTPAIGARLGEGDPAGVAGIVLRGVVVGVLGGALLGLALSAGCGPLFRAVGVAPELIPEAIAYLQWVALALPGMGLFLAVRFTLEAHRAPAMVTVVIVVGVLAKIWLNDAFVHGHAGLPALGSAGFGAATAAVSWGMALALMGVTRTHGAVRYLWQRPPRIAEFSLARIVRFCLFGLPIALNFLSDYLVMGVVSVFIATIGAVAIGAHQIAFNILMVMLMIPTGLSMAATILISRSAGGTDRASLRPLMAWTMGLAVVSSLAMAAGLAAFDAEVAGLYTQDPAVTALALDLLWVVALILTVDVAAIALGFFLRGLGDPGSPFLIQLGVHWLFSLPLGYALCFTDWIVAPLGPIGWWYGLSAGLILTCLLMALRLRLRMAGSPVLAGAAHGAAE</sequence>
<keyword evidence="4" id="KW-1185">Reference proteome</keyword>
<feature type="transmembrane region" description="Helical" evidence="2">
    <location>
        <begin position="17"/>
        <end position="37"/>
    </location>
</feature>
<dbReference type="Pfam" id="PF01554">
    <property type="entry name" value="MatE"/>
    <property type="match status" value="2"/>
</dbReference>
<feature type="transmembrane region" description="Helical" evidence="2">
    <location>
        <begin position="49"/>
        <end position="76"/>
    </location>
</feature>
<evidence type="ECO:0000313" key="3">
    <source>
        <dbReference type="EMBL" id="BBF92017.1"/>
    </source>
</evidence>
<dbReference type="PANTHER" id="PTHR43298:SF2">
    <property type="entry name" value="FMN_FAD EXPORTER YEEO-RELATED"/>
    <property type="match status" value="1"/>
</dbReference>
<feature type="transmembrane region" description="Helical" evidence="2">
    <location>
        <begin position="166"/>
        <end position="184"/>
    </location>
</feature>
<feature type="transmembrane region" description="Helical" evidence="2">
    <location>
        <begin position="264"/>
        <end position="284"/>
    </location>
</feature>
<keyword evidence="2" id="KW-1133">Transmembrane helix</keyword>
<name>A0A348FXI4_9HYPH</name>
<dbReference type="RefSeq" id="WP_126397682.1">
    <property type="nucleotide sequence ID" value="NZ_AP018907.1"/>
</dbReference>
<dbReference type="NCBIfam" id="TIGR00797">
    <property type="entry name" value="matE"/>
    <property type="match status" value="1"/>
</dbReference>
<proteinExistence type="predicted"/>
<dbReference type="EMBL" id="AP018907">
    <property type="protein sequence ID" value="BBF92017.1"/>
    <property type="molecule type" value="Genomic_DNA"/>
</dbReference>
<organism evidence="3 4">
    <name type="scientific">Blastochloris tepida</name>
    <dbReference type="NCBI Taxonomy" id="2233851"/>
    <lineage>
        <taxon>Bacteria</taxon>
        <taxon>Pseudomonadati</taxon>
        <taxon>Pseudomonadota</taxon>
        <taxon>Alphaproteobacteria</taxon>
        <taxon>Hyphomicrobiales</taxon>
        <taxon>Blastochloridaceae</taxon>
        <taxon>Blastochloris</taxon>
    </lineage>
</organism>
<gene>
    <name evidence="3" type="ORF">BLTE_07020</name>
</gene>
<feature type="transmembrane region" description="Helical" evidence="2">
    <location>
        <begin position="238"/>
        <end position="258"/>
    </location>
</feature>
<dbReference type="GO" id="GO:0015297">
    <property type="term" value="F:antiporter activity"/>
    <property type="evidence" value="ECO:0007669"/>
    <property type="project" value="InterPro"/>
</dbReference>
<dbReference type="InterPro" id="IPR050222">
    <property type="entry name" value="MATE_MdtK"/>
</dbReference>
<feature type="transmembrane region" description="Helical" evidence="2">
    <location>
        <begin position="291"/>
        <end position="310"/>
    </location>
</feature>
<keyword evidence="2" id="KW-0472">Membrane</keyword>
<reference evidence="3 4" key="1">
    <citation type="submission" date="2018-08" db="EMBL/GenBank/DDBJ databases">
        <title>Complete genome sequencing of Blastochloris tepida GI.</title>
        <authorList>
            <person name="Tsukatani Y."/>
            <person name="Mori H."/>
        </authorList>
    </citation>
    <scope>NUCLEOTIDE SEQUENCE [LARGE SCALE GENOMIC DNA]</scope>
    <source>
        <strain evidence="3 4">GI</strain>
    </source>
</reference>
<dbReference type="AlphaFoldDB" id="A0A348FXI4"/>
<feature type="transmembrane region" description="Helical" evidence="2">
    <location>
        <begin position="368"/>
        <end position="389"/>
    </location>
</feature>
<protein>
    <submittedName>
        <fullName evidence="3">MATE family efflux transporter</fullName>
    </submittedName>
</protein>
<feature type="transmembrane region" description="Helical" evidence="2">
    <location>
        <begin position="138"/>
        <end position="159"/>
    </location>
</feature>
<dbReference type="KEGG" id="blag:BLTE_07020"/>
<dbReference type="InterPro" id="IPR002528">
    <property type="entry name" value="MATE_fam"/>
</dbReference>
<dbReference type="GO" id="GO:0042910">
    <property type="term" value="F:xenobiotic transmembrane transporter activity"/>
    <property type="evidence" value="ECO:0007669"/>
    <property type="project" value="InterPro"/>
</dbReference>
<feature type="transmembrane region" description="Helical" evidence="2">
    <location>
        <begin position="325"/>
        <end position="347"/>
    </location>
</feature>
<evidence type="ECO:0000256" key="1">
    <source>
        <dbReference type="ARBA" id="ARBA00022448"/>
    </source>
</evidence>
<feature type="transmembrane region" description="Helical" evidence="2">
    <location>
        <begin position="97"/>
        <end position="118"/>
    </location>
</feature>
<keyword evidence="2" id="KW-0812">Transmembrane</keyword>
<dbReference type="Proteomes" id="UP000266934">
    <property type="component" value="Chromosome"/>
</dbReference>
<dbReference type="PANTHER" id="PTHR43298">
    <property type="entry name" value="MULTIDRUG RESISTANCE PROTEIN NORM-RELATED"/>
    <property type="match status" value="1"/>
</dbReference>
<dbReference type="GO" id="GO:0005886">
    <property type="term" value="C:plasma membrane"/>
    <property type="evidence" value="ECO:0007669"/>
    <property type="project" value="TreeGrafter"/>
</dbReference>
<evidence type="ECO:0000256" key="2">
    <source>
        <dbReference type="SAM" id="Phobius"/>
    </source>
</evidence>
<dbReference type="OrthoDB" id="9780160at2"/>
<keyword evidence="1" id="KW-0813">Transport</keyword>
<feature type="transmembrane region" description="Helical" evidence="2">
    <location>
        <begin position="430"/>
        <end position="449"/>
    </location>
</feature>
<feature type="transmembrane region" description="Helical" evidence="2">
    <location>
        <begin position="196"/>
        <end position="218"/>
    </location>
</feature>
<accession>A0A348FXI4</accession>
<evidence type="ECO:0000313" key="4">
    <source>
        <dbReference type="Proteomes" id="UP000266934"/>
    </source>
</evidence>